<organism evidence="3 4">
    <name type="scientific">Arabidopsis thaliana</name>
    <name type="common">Mouse-ear cress</name>
    <dbReference type="NCBI Taxonomy" id="3702"/>
    <lineage>
        <taxon>Eukaryota</taxon>
        <taxon>Viridiplantae</taxon>
        <taxon>Streptophyta</taxon>
        <taxon>Embryophyta</taxon>
        <taxon>Tracheophyta</taxon>
        <taxon>Spermatophyta</taxon>
        <taxon>Magnoliopsida</taxon>
        <taxon>eudicotyledons</taxon>
        <taxon>Gunneridae</taxon>
        <taxon>Pentapetalae</taxon>
        <taxon>rosids</taxon>
        <taxon>malvids</taxon>
        <taxon>Brassicales</taxon>
        <taxon>Brassicaceae</taxon>
        <taxon>Camelineae</taxon>
        <taxon>Arabidopsis</taxon>
    </lineage>
</organism>
<evidence type="ECO:0000313" key="1">
    <source>
        <dbReference type="Araport" id="AT2G03565"/>
    </source>
</evidence>
<evidence type="ECO:0000313" key="2">
    <source>
        <dbReference type="EMBL" id="CAA0356342.1"/>
    </source>
</evidence>
<dbReference type="Proteomes" id="UP000426265">
    <property type="component" value="Unassembled WGS sequence"/>
</dbReference>
<dbReference type="GeneID" id="7922385"/>
<dbReference type="AlphaFoldDB" id="A0A654ERM2"/>
<dbReference type="Proteomes" id="UP000434276">
    <property type="component" value="Unassembled WGS sequence"/>
</dbReference>
<dbReference type="ExpressionAtlas" id="A0A654ERM2">
    <property type="expression patterns" value="baseline and differential"/>
</dbReference>
<dbReference type="EMBL" id="CACSHJ010000088">
    <property type="protein sequence ID" value="CAA0356342.1"/>
    <property type="molecule type" value="Genomic_DNA"/>
</dbReference>
<dbReference type="RefSeq" id="NP_001154489.1">
    <property type="nucleotide sequence ID" value="NM_001161017.2"/>
</dbReference>
<name>A0A654ERM2_ARATH</name>
<gene>
    <name evidence="1" type="ordered locus">At2g03565</name>
    <name evidence="3" type="ORF">AN1_LOCUS7398</name>
    <name evidence="2" type="ORF">C24_LOCUS7274</name>
</gene>
<dbReference type="OrthoDB" id="10268677at2759"/>
<reference evidence="3 4" key="1">
    <citation type="submission" date="2019-11" db="EMBL/GenBank/DDBJ databases">
        <authorList>
            <person name="Jiao W.-B."/>
            <person name="Schneeberger K."/>
        </authorList>
    </citation>
    <scope>NUCLEOTIDE SEQUENCE [LARGE SCALE GENOMIC DNA]</scope>
    <source>
        <strain evidence="4">cv. An-1</strain>
        <strain evidence="5">cv. C24</strain>
    </source>
</reference>
<evidence type="ECO:0000313" key="4">
    <source>
        <dbReference type="Proteomes" id="UP000426265"/>
    </source>
</evidence>
<proteinExistence type="predicted"/>
<dbReference type="EMBL" id="CACRSJ010000105">
    <property type="protein sequence ID" value="VYS51934.1"/>
    <property type="molecule type" value="Genomic_DNA"/>
</dbReference>
<evidence type="ECO:0000313" key="3">
    <source>
        <dbReference type="EMBL" id="VYS51934.1"/>
    </source>
</evidence>
<accession>A0A654ERM2</accession>
<evidence type="ECO:0000313" key="5">
    <source>
        <dbReference type="Proteomes" id="UP000434276"/>
    </source>
</evidence>
<sequence length="66" mass="7687">MEVINPTTLTFQELVLAKSHRLYAAAPLSSWIRRPIQREKRWDENCMKIKIGPNSVPIFCDRSSKD</sequence>
<dbReference type="Araport" id="AT2G03565"/>
<protein>
    <submittedName>
        <fullName evidence="3">Uncharacterized protein</fullName>
    </submittedName>
</protein>
<dbReference type="KEGG" id="ath:AT2G03565"/>